<reference evidence="5 6" key="1">
    <citation type="submission" date="2019-02" db="EMBL/GenBank/DDBJ databases">
        <title>Deep-cultivation of Planctomycetes and their phenomic and genomic characterization uncovers novel biology.</title>
        <authorList>
            <person name="Wiegand S."/>
            <person name="Jogler M."/>
            <person name="Boedeker C."/>
            <person name="Pinto D."/>
            <person name="Vollmers J."/>
            <person name="Rivas-Marin E."/>
            <person name="Kohn T."/>
            <person name="Peeters S.H."/>
            <person name="Heuer A."/>
            <person name="Rast P."/>
            <person name="Oberbeckmann S."/>
            <person name="Bunk B."/>
            <person name="Jeske O."/>
            <person name="Meyerdierks A."/>
            <person name="Storesund J.E."/>
            <person name="Kallscheuer N."/>
            <person name="Luecker S."/>
            <person name="Lage O.M."/>
            <person name="Pohl T."/>
            <person name="Merkel B.J."/>
            <person name="Hornburger P."/>
            <person name="Mueller R.-W."/>
            <person name="Bruemmer F."/>
            <person name="Labrenz M."/>
            <person name="Spormann A.M."/>
            <person name="Op den Camp H."/>
            <person name="Overmann J."/>
            <person name="Amann R."/>
            <person name="Jetten M.S.M."/>
            <person name="Mascher T."/>
            <person name="Medema M.H."/>
            <person name="Devos D.P."/>
            <person name="Kaster A.-K."/>
            <person name="Ovreas L."/>
            <person name="Rohde M."/>
            <person name="Galperin M.Y."/>
            <person name="Jogler C."/>
        </authorList>
    </citation>
    <scope>NUCLEOTIDE SEQUENCE [LARGE SCALE GENOMIC DNA]</scope>
    <source>
        <strain evidence="5 6">CA12</strain>
    </source>
</reference>
<name>A0A517PC55_9PLAN</name>
<evidence type="ECO:0000256" key="3">
    <source>
        <dbReference type="ARBA" id="ARBA00023180"/>
    </source>
</evidence>
<keyword evidence="2" id="KW-0677">Repeat</keyword>
<protein>
    <submittedName>
        <fullName evidence="5">NHL repeat protein</fullName>
    </submittedName>
</protein>
<dbReference type="Gene3D" id="2.120.10.30">
    <property type="entry name" value="TolB, C-terminal domain"/>
    <property type="match status" value="1"/>
</dbReference>
<proteinExistence type="predicted"/>
<organism evidence="5 6">
    <name type="scientific">Alienimonas californiensis</name>
    <dbReference type="NCBI Taxonomy" id="2527989"/>
    <lineage>
        <taxon>Bacteria</taxon>
        <taxon>Pseudomonadati</taxon>
        <taxon>Planctomycetota</taxon>
        <taxon>Planctomycetia</taxon>
        <taxon>Planctomycetales</taxon>
        <taxon>Planctomycetaceae</taxon>
        <taxon>Alienimonas</taxon>
    </lineage>
</organism>
<dbReference type="InterPro" id="IPR001258">
    <property type="entry name" value="NHL_repeat"/>
</dbReference>
<sequence length="352" mass="38199">MSGSVSRRTALQTGAAAVALTGAPFLRAFDKTGSKPVTVGSGEHVYQWQGNWGELPTGFAWGNTHGVCQSADGTIFLCHQAEGGPKRAVVLAFDPDGKFLRSWGEEFHGGGHGLDLREEGGEEFLYLTDLSQPCTVKFTLAGEEVRRWGQPDAKQYGDGQRYMATNVAFTPDGGFFVGDGYGSSHLIKYDAKGDLVGVFAEKGGEPGQLNCPHGLLWDDRPGREPALAVADRGNHRISYFDLNGKFLRVEAANTVPSPCDFADVHESGVRLVPDLRARVTLLDAENNLLTHLGDDADWIESTQADGRAMRNKPKQWKPGRFVAPHDAAFVNGGDILVAEWVPTGRLTYLKRV</sequence>
<keyword evidence="6" id="KW-1185">Reference proteome</keyword>
<keyword evidence="1" id="KW-0732">Signal</keyword>
<evidence type="ECO:0000256" key="1">
    <source>
        <dbReference type="ARBA" id="ARBA00022729"/>
    </source>
</evidence>
<dbReference type="Proteomes" id="UP000318741">
    <property type="component" value="Chromosome"/>
</dbReference>
<dbReference type="PANTHER" id="PTHR10680">
    <property type="entry name" value="PEPTIDYL-GLYCINE ALPHA-AMIDATING MONOOXYGENASE"/>
    <property type="match status" value="1"/>
</dbReference>
<feature type="repeat" description="NHL" evidence="4">
    <location>
        <begin position="196"/>
        <end position="243"/>
    </location>
</feature>
<dbReference type="KEGG" id="acaf:CA12_30620"/>
<evidence type="ECO:0000256" key="4">
    <source>
        <dbReference type="PROSITE-ProRule" id="PRU00504"/>
    </source>
</evidence>
<dbReference type="PROSITE" id="PS51125">
    <property type="entry name" value="NHL"/>
    <property type="match status" value="1"/>
</dbReference>
<dbReference type="InterPro" id="IPR006311">
    <property type="entry name" value="TAT_signal"/>
</dbReference>
<dbReference type="RefSeq" id="WP_165700784.1">
    <property type="nucleotide sequence ID" value="NZ_CP036265.1"/>
</dbReference>
<accession>A0A517PC55</accession>
<gene>
    <name evidence="5" type="ORF">CA12_30620</name>
</gene>
<keyword evidence="3" id="KW-0325">Glycoprotein</keyword>
<dbReference type="SUPFAM" id="SSF63829">
    <property type="entry name" value="Calcium-dependent phosphotriesterase"/>
    <property type="match status" value="1"/>
</dbReference>
<dbReference type="InterPro" id="IPR011042">
    <property type="entry name" value="6-blade_b-propeller_TolB-like"/>
</dbReference>
<evidence type="ECO:0000313" key="6">
    <source>
        <dbReference type="Proteomes" id="UP000318741"/>
    </source>
</evidence>
<evidence type="ECO:0000313" key="5">
    <source>
        <dbReference type="EMBL" id="QDT16952.1"/>
    </source>
</evidence>
<dbReference type="PROSITE" id="PS51318">
    <property type="entry name" value="TAT"/>
    <property type="match status" value="1"/>
</dbReference>
<dbReference type="AlphaFoldDB" id="A0A517PC55"/>
<dbReference type="EMBL" id="CP036265">
    <property type="protein sequence ID" value="QDT16952.1"/>
    <property type="molecule type" value="Genomic_DNA"/>
</dbReference>
<evidence type="ECO:0000256" key="2">
    <source>
        <dbReference type="ARBA" id="ARBA00022737"/>
    </source>
</evidence>